<sequence length="142" mass="16141">MLKYKLMKLIISFLPLAILLEFTAAYLLRGYIQIDIVVIVLVILLIGLDVKPYVMSFVFLVSWFSTQFAIINESCENSFPTLFLLACRILLILQILDNGFHEVISGFSTNSSTSQDQNLSQKQKTLDDSNLPKNFDRKVTLS</sequence>
<dbReference type="AlphaFoldDB" id="A0AAN8TJ47"/>
<organism evidence="3 4">
    <name type="scientific">Solanum bulbocastanum</name>
    <name type="common">Wild potato</name>
    <dbReference type="NCBI Taxonomy" id="147425"/>
    <lineage>
        <taxon>Eukaryota</taxon>
        <taxon>Viridiplantae</taxon>
        <taxon>Streptophyta</taxon>
        <taxon>Embryophyta</taxon>
        <taxon>Tracheophyta</taxon>
        <taxon>Spermatophyta</taxon>
        <taxon>Magnoliopsida</taxon>
        <taxon>eudicotyledons</taxon>
        <taxon>Gunneridae</taxon>
        <taxon>Pentapetalae</taxon>
        <taxon>asterids</taxon>
        <taxon>lamiids</taxon>
        <taxon>Solanales</taxon>
        <taxon>Solanaceae</taxon>
        <taxon>Solanoideae</taxon>
        <taxon>Solaneae</taxon>
        <taxon>Solanum</taxon>
    </lineage>
</organism>
<keyword evidence="2" id="KW-1133">Transmembrane helix</keyword>
<dbReference type="EMBL" id="JBANQN010000006">
    <property type="protein sequence ID" value="KAK6786376.1"/>
    <property type="molecule type" value="Genomic_DNA"/>
</dbReference>
<feature type="compositionally biased region" description="Polar residues" evidence="1">
    <location>
        <begin position="109"/>
        <end position="123"/>
    </location>
</feature>
<comment type="caution">
    <text evidence="3">The sequence shown here is derived from an EMBL/GenBank/DDBJ whole genome shotgun (WGS) entry which is preliminary data.</text>
</comment>
<evidence type="ECO:0000313" key="4">
    <source>
        <dbReference type="Proteomes" id="UP001371456"/>
    </source>
</evidence>
<proteinExistence type="predicted"/>
<evidence type="ECO:0000256" key="1">
    <source>
        <dbReference type="SAM" id="MobiDB-lite"/>
    </source>
</evidence>
<evidence type="ECO:0000256" key="2">
    <source>
        <dbReference type="SAM" id="Phobius"/>
    </source>
</evidence>
<evidence type="ECO:0000313" key="3">
    <source>
        <dbReference type="EMBL" id="KAK6786376.1"/>
    </source>
</evidence>
<accession>A0AAN8TJ47</accession>
<protein>
    <submittedName>
        <fullName evidence="3">Uncharacterized protein</fullName>
    </submittedName>
</protein>
<name>A0AAN8TJ47_SOLBU</name>
<keyword evidence="2" id="KW-0812">Transmembrane</keyword>
<reference evidence="3 4" key="1">
    <citation type="submission" date="2024-02" db="EMBL/GenBank/DDBJ databases">
        <title>de novo genome assembly of Solanum bulbocastanum strain 11H21.</title>
        <authorList>
            <person name="Hosaka A.J."/>
        </authorList>
    </citation>
    <scope>NUCLEOTIDE SEQUENCE [LARGE SCALE GENOMIC DNA]</scope>
    <source>
        <tissue evidence="3">Young leaves</tissue>
    </source>
</reference>
<keyword evidence="2" id="KW-0472">Membrane</keyword>
<dbReference type="Proteomes" id="UP001371456">
    <property type="component" value="Unassembled WGS sequence"/>
</dbReference>
<feature type="transmembrane region" description="Helical" evidence="2">
    <location>
        <begin position="7"/>
        <end position="25"/>
    </location>
</feature>
<keyword evidence="4" id="KW-1185">Reference proteome</keyword>
<feature type="region of interest" description="Disordered" evidence="1">
    <location>
        <begin position="109"/>
        <end position="142"/>
    </location>
</feature>
<gene>
    <name evidence="3" type="ORF">RDI58_014901</name>
</gene>